<dbReference type="Proteomes" id="UP000242188">
    <property type="component" value="Unassembled WGS sequence"/>
</dbReference>
<accession>A0A210QPC0</accession>
<reference evidence="1 2" key="1">
    <citation type="journal article" date="2017" name="Nat. Ecol. Evol.">
        <title>Scallop genome provides insights into evolution of bilaterian karyotype and development.</title>
        <authorList>
            <person name="Wang S."/>
            <person name="Zhang J."/>
            <person name="Jiao W."/>
            <person name="Li J."/>
            <person name="Xun X."/>
            <person name="Sun Y."/>
            <person name="Guo X."/>
            <person name="Huan P."/>
            <person name="Dong B."/>
            <person name="Zhang L."/>
            <person name="Hu X."/>
            <person name="Sun X."/>
            <person name="Wang J."/>
            <person name="Zhao C."/>
            <person name="Wang Y."/>
            <person name="Wang D."/>
            <person name="Huang X."/>
            <person name="Wang R."/>
            <person name="Lv J."/>
            <person name="Li Y."/>
            <person name="Zhang Z."/>
            <person name="Liu B."/>
            <person name="Lu W."/>
            <person name="Hui Y."/>
            <person name="Liang J."/>
            <person name="Zhou Z."/>
            <person name="Hou R."/>
            <person name="Li X."/>
            <person name="Liu Y."/>
            <person name="Li H."/>
            <person name="Ning X."/>
            <person name="Lin Y."/>
            <person name="Zhao L."/>
            <person name="Xing Q."/>
            <person name="Dou J."/>
            <person name="Li Y."/>
            <person name="Mao J."/>
            <person name="Guo H."/>
            <person name="Dou H."/>
            <person name="Li T."/>
            <person name="Mu C."/>
            <person name="Jiang W."/>
            <person name="Fu Q."/>
            <person name="Fu X."/>
            <person name="Miao Y."/>
            <person name="Liu J."/>
            <person name="Yu Q."/>
            <person name="Li R."/>
            <person name="Liao H."/>
            <person name="Li X."/>
            <person name="Kong Y."/>
            <person name="Jiang Z."/>
            <person name="Chourrout D."/>
            <person name="Li R."/>
            <person name="Bao Z."/>
        </authorList>
    </citation>
    <scope>NUCLEOTIDE SEQUENCE [LARGE SCALE GENOMIC DNA]</scope>
    <source>
        <strain evidence="1 2">PY_sf001</strain>
    </source>
</reference>
<proteinExistence type="predicted"/>
<dbReference type="OrthoDB" id="6095622at2759"/>
<protein>
    <submittedName>
        <fullName evidence="1">Uncharacterized protein</fullName>
    </submittedName>
</protein>
<dbReference type="AlphaFoldDB" id="A0A210QPC0"/>
<gene>
    <name evidence="1" type="ORF">KP79_PYT18295</name>
</gene>
<organism evidence="1 2">
    <name type="scientific">Mizuhopecten yessoensis</name>
    <name type="common">Japanese scallop</name>
    <name type="synonym">Patinopecten yessoensis</name>
    <dbReference type="NCBI Taxonomy" id="6573"/>
    <lineage>
        <taxon>Eukaryota</taxon>
        <taxon>Metazoa</taxon>
        <taxon>Spiralia</taxon>
        <taxon>Lophotrochozoa</taxon>
        <taxon>Mollusca</taxon>
        <taxon>Bivalvia</taxon>
        <taxon>Autobranchia</taxon>
        <taxon>Pteriomorphia</taxon>
        <taxon>Pectinida</taxon>
        <taxon>Pectinoidea</taxon>
        <taxon>Pectinidae</taxon>
        <taxon>Mizuhopecten</taxon>
    </lineage>
</organism>
<keyword evidence="2" id="KW-1185">Reference proteome</keyword>
<evidence type="ECO:0000313" key="2">
    <source>
        <dbReference type="Proteomes" id="UP000242188"/>
    </source>
</evidence>
<evidence type="ECO:0000313" key="1">
    <source>
        <dbReference type="EMBL" id="OWF50580.1"/>
    </source>
</evidence>
<name>A0A210QPC0_MIZYE</name>
<sequence>MSSSQTRKISTTDRKGVQSLFIPAVPQIVLNADEKADSNCSTIPHSRSAGELATCMAGVSGTSSKASSGNAINCNGKEAESRNVIDIYCSPRLPRRSFQQYGSHNSAHCDDDTNWLETYDSNTLPNKLGPGSRVGSAVSLTSEYTARSVGLISNDSSSDSTQFSDKLELIKHKQSLLRRYVSNPEKPNDVYDTQVQRCTKSVNNLNNECGQQMFVNQSNSSTDGSFPDLGPLAGVERELTKVKTQRDYEESDDGFSSTMVTMVTDELAVKEGRVRQWLTEMGSTNE</sequence>
<dbReference type="EMBL" id="NEDP02002573">
    <property type="protein sequence ID" value="OWF50580.1"/>
    <property type="molecule type" value="Genomic_DNA"/>
</dbReference>
<comment type="caution">
    <text evidence="1">The sequence shown here is derived from an EMBL/GenBank/DDBJ whole genome shotgun (WGS) entry which is preliminary data.</text>
</comment>